<evidence type="ECO:0000313" key="2">
    <source>
        <dbReference type="Proteomes" id="UP000594459"/>
    </source>
</evidence>
<reference evidence="1 2" key="1">
    <citation type="submission" date="2020-11" db="EMBL/GenBank/DDBJ databases">
        <title>The genome sequence of Erythrobacter sp. 6D36.</title>
        <authorList>
            <person name="Liu Y."/>
        </authorList>
    </citation>
    <scope>NUCLEOTIDE SEQUENCE [LARGE SCALE GENOMIC DNA]</scope>
    <source>
        <strain evidence="1 2">6D36</strain>
    </source>
</reference>
<proteinExistence type="predicted"/>
<evidence type="ECO:0000313" key="1">
    <source>
        <dbReference type="EMBL" id="QPC98432.1"/>
    </source>
</evidence>
<protein>
    <submittedName>
        <fullName evidence="1">Uncharacterized protein</fullName>
    </submittedName>
</protein>
<dbReference type="EMBL" id="CP064654">
    <property type="protein sequence ID" value="QPC98432.1"/>
    <property type="molecule type" value="Genomic_DNA"/>
</dbReference>
<dbReference type="AlphaFoldDB" id="A0A7S8IUC1"/>
<sequence>MFKKLLLATAIVLGLIYGSGSDLASVKRSITGAANENARSFTNGDNEGWGSNSGY</sequence>
<gene>
    <name evidence="1" type="ORF">IRL76_11335</name>
</gene>
<name>A0A7S8IUC1_9SPHN</name>
<organism evidence="1 2">
    <name type="scientific">Qipengyuania soli</name>
    <dbReference type="NCBI Taxonomy" id="2782568"/>
    <lineage>
        <taxon>Bacteria</taxon>
        <taxon>Pseudomonadati</taxon>
        <taxon>Pseudomonadota</taxon>
        <taxon>Alphaproteobacteria</taxon>
        <taxon>Sphingomonadales</taxon>
        <taxon>Erythrobacteraceae</taxon>
        <taxon>Qipengyuania</taxon>
    </lineage>
</organism>
<dbReference type="KEGG" id="qso:IRL76_11335"/>
<accession>A0A7S8IUC1</accession>
<dbReference type="RefSeq" id="WP_200981441.1">
    <property type="nucleotide sequence ID" value="NZ_CP064654.1"/>
</dbReference>
<dbReference type="Proteomes" id="UP000594459">
    <property type="component" value="Chromosome"/>
</dbReference>
<keyword evidence="2" id="KW-1185">Reference proteome</keyword>